<reference evidence="13" key="1">
    <citation type="submission" date="2016-09" db="EMBL/GenBank/DDBJ databases">
        <authorList>
            <person name="Hebert L."/>
            <person name="Moumen B."/>
        </authorList>
    </citation>
    <scope>NUCLEOTIDE SEQUENCE [LARGE SCALE GENOMIC DNA]</scope>
    <source>
        <strain evidence="13">OVI</strain>
    </source>
</reference>
<evidence type="ECO:0000259" key="11">
    <source>
        <dbReference type="Pfam" id="PF10659"/>
    </source>
</evidence>
<name>A0A1G4IHB9_TRYEQ</name>
<feature type="domain" description="Trypanosome variant surface glycoprotein B-type N-terminal" evidence="12">
    <location>
        <begin position="18"/>
        <end position="364"/>
    </location>
</feature>
<dbReference type="RefSeq" id="XP_067082260.1">
    <property type="nucleotide sequence ID" value="XM_067226159.1"/>
</dbReference>
<sequence>MRDAIVILIAAAGTLCELVSASETAKGALQEHFHAICRLASIADERVPVRHTPEPSADTLERIWAINLTLAPNKLAEDVIANVDQGVGSLKEGPAQKIKPSADTWLLWQRAAKLLKAKQATDELKQWQRLKGSPDLVTQLRAIAKKAARLHQIHQSLDLAANREQIQKHLTKALSARQTTADKLVIAPTGSDRPKACCGNAADASHNAGISLEFDIVCLCATGQTNGASTSAAACCPGCSADNAKITADADLKATAANLLRQCKKLEPAESISAANIHAAIAAFMQKLAKPTGANNAVNYHFGNGGTNFVADCDGNTDPAKGAGVNCKATDFSGNTKGPKWMYELRQAAEKLTQLESLETQAKIVESAAEELNISLTSLWDLANAAREIPTPTRAVPAHVSEEKKLECAKVEKAADCRKKPLCKWTKETEEIGEHCELNETKVAQETQAGTGGTAGTTTGPNCGQYKDPDSCKNAPGEKKPGKNAVCGSINFIEGQGKVEAKCRDSSFLPSKQIAHSVISAAFVALFFKKKFSPI</sequence>
<dbReference type="GO" id="GO:0098552">
    <property type="term" value="C:side of membrane"/>
    <property type="evidence" value="ECO:0007669"/>
    <property type="project" value="UniProtKB-KW"/>
</dbReference>
<evidence type="ECO:0000256" key="3">
    <source>
        <dbReference type="ARBA" id="ARBA00022475"/>
    </source>
</evidence>
<evidence type="ECO:0000256" key="8">
    <source>
        <dbReference type="ARBA" id="ARBA00023288"/>
    </source>
</evidence>
<feature type="chain" id="PRO_5009235520" evidence="10">
    <location>
        <begin position="22"/>
        <end position="535"/>
    </location>
</feature>
<evidence type="ECO:0000313" key="14">
    <source>
        <dbReference type="Proteomes" id="UP000195570"/>
    </source>
</evidence>
<evidence type="ECO:0000313" key="13">
    <source>
        <dbReference type="EMBL" id="SCU71629.1"/>
    </source>
</evidence>
<proteinExistence type="predicted"/>
<organism evidence="13 14">
    <name type="scientific">Trypanosoma equiperdum</name>
    <dbReference type="NCBI Taxonomy" id="5694"/>
    <lineage>
        <taxon>Eukaryota</taxon>
        <taxon>Discoba</taxon>
        <taxon>Euglenozoa</taxon>
        <taxon>Kinetoplastea</taxon>
        <taxon>Metakinetoplastina</taxon>
        <taxon>Trypanosomatida</taxon>
        <taxon>Trypanosomatidae</taxon>
        <taxon>Trypanosoma</taxon>
    </lineage>
</organism>
<comment type="function">
    <text evidence="1">VSG forms a coat on the surface of the parasite. The trypanosome evades the immune response of the host by expressing a series of antigenically distinct VSGs from an estimated 1000 VSG genes.</text>
</comment>
<feature type="region of interest" description="Disordered" evidence="9">
    <location>
        <begin position="447"/>
        <end position="482"/>
    </location>
</feature>
<keyword evidence="3" id="KW-1003">Cell membrane</keyword>
<dbReference type="GeneID" id="92377150"/>
<dbReference type="InterPro" id="IPR025932">
    <property type="entry name" value="Trypano_VSG_B_N_dom"/>
</dbReference>
<evidence type="ECO:0000256" key="6">
    <source>
        <dbReference type="ARBA" id="ARBA00023136"/>
    </source>
</evidence>
<evidence type="ECO:0000256" key="4">
    <source>
        <dbReference type="ARBA" id="ARBA00022622"/>
    </source>
</evidence>
<keyword evidence="5 10" id="KW-0732">Signal</keyword>
<keyword evidence="4" id="KW-0336">GPI-anchor</keyword>
<keyword evidence="14" id="KW-1185">Reference proteome</keyword>
<keyword evidence="6" id="KW-0472">Membrane</keyword>
<dbReference type="InterPro" id="IPR019609">
    <property type="entry name" value="Variant_surf_glycoprt_trypan_C"/>
</dbReference>
<evidence type="ECO:0000256" key="10">
    <source>
        <dbReference type="SAM" id="SignalP"/>
    </source>
</evidence>
<feature type="domain" description="Trypanosome variant surface glycoprotein C-terminal" evidence="11">
    <location>
        <begin position="408"/>
        <end position="526"/>
    </location>
</feature>
<dbReference type="EMBL" id="CZPT02001679">
    <property type="protein sequence ID" value="SCU71629.1"/>
    <property type="molecule type" value="Genomic_DNA"/>
</dbReference>
<dbReference type="Pfam" id="PF13206">
    <property type="entry name" value="VSG_B"/>
    <property type="match status" value="1"/>
</dbReference>
<keyword evidence="8" id="KW-0449">Lipoprotein</keyword>
<dbReference type="AlphaFoldDB" id="A0A1G4IHB9"/>
<dbReference type="Pfam" id="PF10659">
    <property type="entry name" value="Trypan_glycop_C"/>
    <property type="match status" value="1"/>
</dbReference>
<keyword evidence="7" id="KW-0325">Glycoprotein</keyword>
<accession>A0A1G4IHB9</accession>
<evidence type="ECO:0000256" key="2">
    <source>
        <dbReference type="ARBA" id="ARBA00004609"/>
    </source>
</evidence>
<comment type="caution">
    <text evidence="13">The sequence shown here is derived from an EMBL/GenBank/DDBJ whole genome shotgun (WGS) entry which is preliminary data.</text>
</comment>
<evidence type="ECO:0000256" key="1">
    <source>
        <dbReference type="ARBA" id="ARBA00002523"/>
    </source>
</evidence>
<protein>
    <submittedName>
        <fullName evidence="13">Trypanosomal VSG domain/Trypanosome variant surface glycoprotein C-terminal domain containing protein, putative</fullName>
    </submittedName>
</protein>
<evidence type="ECO:0000259" key="12">
    <source>
        <dbReference type="Pfam" id="PF13206"/>
    </source>
</evidence>
<gene>
    <name evidence="13" type="ORF">TEOVI_000321000</name>
</gene>
<evidence type="ECO:0000256" key="7">
    <source>
        <dbReference type="ARBA" id="ARBA00023180"/>
    </source>
</evidence>
<dbReference type="VEuPathDB" id="TriTrypDB:TEOVI_000321000"/>
<evidence type="ECO:0000256" key="5">
    <source>
        <dbReference type="ARBA" id="ARBA00022729"/>
    </source>
</evidence>
<feature type="compositionally biased region" description="Basic and acidic residues" evidence="9">
    <location>
        <begin position="467"/>
        <end position="481"/>
    </location>
</feature>
<comment type="subcellular location">
    <subcellularLocation>
        <location evidence="2">Cell membrane</location>
        <topology evidence="2">Lipid-anchor</topology>
        <topology evidence="2">GPI-anchor</topology>
    </subcellularLocation>
</comment>
<evidence type="ECO:0000256" key="9">
    <source>
        <dbReference type="SAM" id="MobiDB-lite"/>
    </source>
</evidence>
<dbReference type="Proteomes" id="UP000195570">
    <property type="component" value="Unassembled WGS sequence"/>
</dbReference>
<feature type="signal peptide" evidence="10">
    <location>
        <begin position="1"/>
        <end position="21"/>
    </location>
</feature>
<dbReference type="GO" id="GO:0005886">
    <property type="term" value="C:plasma membrane"/>
    <property type="evidence" value="ECO:0007669"/>
    <property type="project" value="UniProtKB-SubCell"/>
</dbReference>